<dbReference type="GO" id="GO:0008527">
    <property type="term" value="F:taste receptor activity"/>
    <property type="evidence" value="ECO:0007669"/>
    <property type="project" value="InterPro"/>
</dbReference>
<feature type="transmembrane region" description="Helical" evidence="8">
    <location>
        <begin position="386"/>
        <end position="410"/>
    </location>
</feature>
<proteinExistence type="inferred from homology"/>
<evidence type="ECO:0000256" key="1">
    <source>
        <dbReference type="ARBA" id="ARBA00004651"/>
    </source>
</evidence>
<dbReference type="Proteomes" id="UP000198287">
    <property type="component" value="Unassembled WGS sequence"/>
</dbReference>
<reference evidence="9 10" key="1">
    <citation type="submission" date="2015-12" db="EMBL/GenBank/DDBJ databases">
        <title>The genome of Folsomia candida.</title>
        <authorList>
            <person name="Faddeeva A."/>
            <person name="Derks M.F."/>
            <person name="Anvar Y."/>
            <person name="Smit S."/>
            <person name="Van Straalen N."/>
            <person name="Roelofs D."/>
        </authorList>
    </citation>
    <scope>NUCLEOTIDE SEQUENCE [LARGE SCALE GENOMIC DNA]</scope>
    <source>
        <strain evidence="9 10">VU population</strain>
        <tissue evidence="9">Whole body</tissue>
    </source>
</reference>
<feature type="transmembrane region" description="Helical" evidence="8">
    <location>
        <begin position="243"/>
        <end position="264"/>
    </location>
</feature>
<feature type="transmembrane region" description="Helical" evidence="8">
    <location>
        <begin position="113"/>
        <end position="130"/>
    </location>
</feature>
<feature type="transmembrane region" description="Helical" evidence="8">
    <location>
        <begin position="753"/>
        <end position="778"/>
    </location>
</feature>
<keyword evidence="10" id="KW-1185">Reference proteome</keyword>
<name>A0A226EFB9_FOLCA</name>
<feature type="transmembrane region" description="Helical" evidence="8">
    <location>
        <begin position="864"/>
        <end position="882"/>
    </location>
</feature>
<evidence type="ECO:0000256" key="7">
    <source>
        <dbReference type="ARBA" id="ARBA00023170"/>
    </source>
</evidence>
<dbReference type="GO" id="GO:0050916">
    <property type="term" value="P:sensory perception of sweet taste"/>
    <property type="evidence" value="ECO:0007669"/>
    <property type="project" value="UniProtKB-ARBA"/>
</dbReference>
<keyword evidence="3" id="KW-1003">Cell membrane</keyword>
<feature type="transmembrane region" description="Helical" evidence="8">
    <location>
        <begin position="696"/>
        <end position="717"/>
    </location>
</feature>
<comment type="similarity">
    <text evidence="2">Belongs to the insect chemoreceptor superfamily. Gustatory receptor (GR) family. Gr5a subfamily.</text>
</comment>
<evidence type="ECO:0000256" key="4">
    <source>
        <dbReference type="ARBA" id="ARBA00022692"/>
    </source>
</evidence>
<feature type="transmembrane region" description="Helical" evidence="8">
    <location>
        <begin position="198"/>
        <end position="222"/>
    </location>
</feature>
<feature type="transmembrane region" description="Helical" evidence="8">
    <location>
        <begin position="142"/>
        <end position="164"/>
    </location>
</feature>
<feature type="transmembrane region" description="Helical" evidence="8">
    <location>
        <begin position="422"/>
        <end position="443"/>
    </location>
</feature>
<keyword evidence="6 8" id="KW-0472">Membrane</keyword>
<evidence type="ECO:0000256" key="2">
    <source>
        <dbReference type="ARBA" id="ARBA00005327"/>
    </source>
</evidence>
<evidence type="ECO:0000256" key="3">
    <source>
        <dbReference type="ARBA" id="ARBA00022475"/>
    </source>
</evidence>
<protein>
    <submittedName>
        <fullName evidence="9">Gustatory receptor for sugar taste 64e</fullName>
    </submittedName>
</protein>
<dbReference type="AlphaFoldDB" id="A0A226EFB9"/>
<evidence type="ECO:0000256" key="6">
    <source>
        <dbReference type="ARBA" id="ARBA00023136"/>
    </source>
</evidence>
<comment type="caution">
    <text evidence="9">The sequence shown here is derived from an EMBL/GenBank/DDBJ whole genome shotgun (WGS) entry which is preliminary data.</text>
</comment>
<gene>
    <name evidence="9" type="ORF">Fcan01_09290</name>
</gene>
<feature type="transmembrane region" description="Helical" evidence="8">
    <location>
        <begin position="609"/>
        <end position="627"/>
    </location>
</feature>
<dbReference type="OrthoDB" id="5800391at2759"/>
<accession>A0A226EFB9</accession>
<dbReference type="InterPro" id="IPR009318">
    <property type="entry name" value="Gustatory_rcpt"/>
</dbReference>
<dbReference type="PANTHER" id="PTHR21421">
    <property type="entry name" value="GUSTATORY RECEPTOR"/>
    <property type="match status" value="1"/>
</dbReference>
<dbReference type="GO" id="GO:0005886">
    <property type="term" value="C:plasma membrane"/>
    <property type="evidence" value="ECO:0007669"/>
    <property type="project" value="UniProtKB-SubCell"/>
</dbReference>
<evidence type="ECO:0000256" key="8">
    <source>
        <dbReference type="SAM" id="Phobius"/>
    </source>
</evidence>
<keyword evidence="7 9" id="KW-0675">Receptor</keyword>
<organism evidence="9 10">
    <name type="scientific">Folsomia candida</name>
    <name type="common">Springtail</name>
    <dbReference type="NCBI Taxonomy" id="158441"/>
    <lineage>
        <taxon>Eukaryota</taxon>
        <taxon>Metazoa</taxon>
        <taxon>Ecdysozoa</taxon>
        <taxon>Arthropoda</taxon>
        <taxon>Hexapoda</taxon>
        <taxon>Collembola</taxon>
        <taxon>Entomobryomorpha</taxon>
        <taxon>Isotomoidea</taxon>
        <taxon>Isotomidae</taxon>
        <taxon>Proisotominae</taxon>
        <taxon>Folsomia</taxon>
    </lineage>
</organism>
<feature type="transmembrane region" description="Helical" evidence="8">
    <location>
        <begin position="306"/>
        <end position="331"/>
    </location>
</feature>
<feature type="transmembrane region" description="Helical" evidence="8">
    <location>
        <begin position="480"/>
        <end position="503"/>
    </location>
</feature>
<comment type="subcellular location">
    <subcellularLocation>
        <location evidence="1">Cell membrane</location>
        <topology evidence="1">Multi-pass membrane protein</topology>
    </subcellularLocation>
</comment>
<evidence type="ECO:0000313" key="9">
    <source>
        <dbReference type="EMBL" id="OXA55376.1"/>
    </source>
</evidence>
<dbReference type="Pfam" id="PF06151">
    <property type="entry name" value="Trehalose_recp"/>
    <property type="match status" value="1"/>
</dbReference>
<evidence type="ECO:0000313" key="10">
    <source>
        <dbReference type="Proteomes" id="UP000198287"/>
    </source>
</evidence>
<evidence type="ECO:0000256" key="5">
    <source>
        <dbReference type="ARBA" id="ARBA00022989"/>
    </source>
</evidence>
<feature type="transmembrane region" description="Helical" evidence="8">
    <location>
        <begin position="834"/>
        <end position="858"/>
    </location>
</feature>
<keyword evidence="5 8" id="KW-1133">Transmembrane helix</keyword>
<sequence>MSKYTSAGDDNDHFEERLCHPKKSTWAVMKNKLVFAADASPSSPSLFSHLLLLKEIQVFPQQAKKSRPCDMDKICAATDMDITSAIRHDEQDDRNNNGYDKASGDLYACMRPILILGRVLGILPISGVFMGPDVNDDKVLTYHLGFGWVTFPVLCSLVVLLLLGANMALSFLNLFQLFADEGAGGSASQLAIAARDPMFYLMSFLVYAFFLLRANDLLKLFVKWRVVSDDLRFQDNDAKLFEHIVILTGSIFGFGIFENILYAMNNFPLSGRGANQTAFEENLSSLETYFWRSHPFWAKLLSYDTFFALILMFVNTLAAYSWTFGDLFIVLCSRALYYKFKILVDQTNLKLLGRVEDDGQDGVLQWSQVRKDHLTLCKLLDEFESFLSPLIFLSYSTNIFFICLEIHQGLTPQNNSSLFSSAYSFISFVYLLLRVLVVSIMAAKVNEYVHQITICTQKCATNEYCSELERLEMMLAASPIGLQGLGCFVVTRAFLLMVVSVVFTVEIVLLQSSATATTLAQVQGFNTTLTSNIHDLGMYSKKIIRYYQFFLKICNSLGCISIEWDSTNQRLRPVQSVWRMRQFKLHMAIAIVHNIFLILSLKVRDIPKFGVAYHMLAIYFMIGYIMCNGCRVVCWFYQEELITLVNAQLDFEKSLNTYRTFQRWRERGKDELNNPVVAKTLEANVSGNGEKFERNLLILGIITGWSVPLLVFLILMAHPCLPPFIGSILFTYVNNHCTTTGFWAYVGMGVMNWWMHLDMVMGFVFSMFGLFFMSIALLQDYLYVIRRNFPLVQTFGVQHNNDRPSSAVQKAPLQLYRCVQVLEKQVNICFKGHYFPIFLGGMTALTIFCLHACIRLPGKIPMPGFSYFPMVAFDGIISLLVMNTRAANMHEQSCQMIRGWRNCARLQRKHWVKKMAWSFIPLKIQLGSNFVDQLTPLLILNFTVNQVVSLLLLRS</sequence>
<feature type="transmembrane region" description="Helical" evidence="8">
    <location>
        <begin position="585"/>
        <end position="603"/>
    </location>
</feature>
<keyword evidence="4 8" id="KW-0812">Transmembrane</keyword>
<dbReference type="PANTHER" id="PTHR21421:SF29">
    <property type="entry name" value="GUSTATORY RECEPTOR 5A FOR TREHALOSE-RELATED"/>
    <property type="match status" value="1"/>
</dbReference>
<dbReference type="EMBL" id="LNIX01000004">
    <property type="protein sequence ID" value="OXA55376.1"/>
    <property type="molecule type" value="Genomic_DNA"/>
</dbReference>